<reference evidence="2 3" key="1">
    <citation type="submission" date="2019-03" db="EMBL/GenBank/DDBJ databases">
        <title>Bacillus niacini sp. nov. a Nicotinate-Metabolizing Mesophile Isolated from Soil.</title>
        <authorList>
            <person name="Zhang G."/>
        </authorList>
    </citation>
    <scope>NUCLEOTIDE SEQUENCE [LARGE SCALE GENOMIC DNA]</scope>
    <source>
        <strain evidence="2 3">WN066</strain>
    </source>
</reference>
<dbReference type="Pfam" id="PF13021">
    <property type="entry name" value="DUF3885"/>
    <property type="match status" value="1"/>
</dbReference>
<protein>
    <submittedName>
        <fullName evidence="2">DUF3885 domain-containing protein</fullName>
    </submittedName>
</protein>
<proteinExistence type="predicted"/>
<dbReference type="EMBL" id="SMYO01000005">
    <property type="protein sequence ID" value="TDK61748.1"/>
    <property type="molecule type" value="Genomic_DNA"/>
</dbReference>
<dbReference type="Proteomes" id="UP000295132">
    <property type="component" value="Unassembled WGS sequence"/>
</dbReference>
<dbReference type="RefSeq" id="WP_133334575.1">
    <property type="nucleotide sequence ID" value="NZ_SMYO01000005.1"/>
</dbReference>
<gene>
    <name evidence="2" type="ORF">E2K98_12730</name>
</gene>
<name>A0A4R5VSJ2_9BACI</name>
<sequence length="224" mass="26803">MLLNDFKNENFPNLELGPPLFYSWDIGIRFELGTDWRKEYVYPNNPYIQGCYKRVIALFEELHSPLDDILIMIDVNDFEKGKNIRSKLKNFPPYVEKPLLYKLNHQKMPYIFSEDDEDGAYKTHRFTLKCKTSDFKYIPLLKAICNQDMGIKPSMFHRVYFININKKTIFHVYDDRGCDLLATSPETIKDVYHKYNDWILDYDRHEIDKVFNNGFPYSTIECFK</sequence>
<comment type="caution">
    <text evidence="2">The sequence shown here is derived from an EMBL/GenBank/DDBJ whole genome shotgun (WGS) entry which is preliminary data.</text>
</comment>
<feature type="domain" description="DUF3885" evidence="1">
    <location>
        <begin position="4"/>
        <end position="203"/>
    </location>
</feature>
<organism evidence="2 3">
    <name type="scientific">Bacillus salipaludis</name>
    <dbReference type="NCBI Taxonomy" id="2547811"/>
    <lineage>
        <taxon>Bacteria</taxon>
        <taxon>Bacillati</taxon>
        <taxon>Bacillota</taxon>
        <taxon>Bacilli</taxon>
        <taxon>Bacillales</taxon>
        <taxon>Bacillaceae</taxon>
        <taxon>Bacillus</taxon>
    </lineage>
</organism>
<evidence type="ECO:0000259" key="1">
    <source>
        <dbReference type="Pfam" id="PF13021"/>
    </source>
</evidence>
<evidence type="ECO:0000313" key="3">
    <source>
        <dbReference type="Proteomes" id="UP000295132"/>
    </source>
</evidence>
<accession>A0A4R5VSJ2</accession>
<dbReference type="AlphaFoldDB" id="A0A4R5VSJ2"/>
<dbReference type="InterPro" id="IPR024976">
    <property type="entry name" value="DUF3885"/>
</dbReference>
<evidence type="ECO:0000313" key="2">
    <source>
        <dbReference type="EMBL" id="TDK61748.1"/>
    </source>
</evidence>